<dbReference type="Pfam" id="PF00753">
    <property type="entry name" value="Lactamase_B"/>
    <property type="match status" value="1"/>
</dbReference>
<dbReference type="GO" id="GO:0046872">
    <property type="term" value="F:metal ion binding"/>
    <property type="evidence" value="ECO:0007669"/>
    <property type="project" value="UniProtKB-KW"/>
</dbReference>
<feature type="domain" description="Rhodanese" evidence="2">
    <location>
        <begin position="264"/>
        <end position="354"/>
    </location>
</feature>
<name>A0A0E3P5Q4_9EURY</name>
<dbReference type="InterPro" id="IPR044528">
    <property type="entry name" value="POD-like_MBL-fold"/>
</dbReference>
<organism evidence="3 4">
    <name type="scientific">Methanosarcina siciliae T4/M</name>
    <dbReference type="NCBI Taxonomy" id="1434120"/>
    <lineage>
        <taxon>Archaea</taxon>
        <taxon>Methanobacteriati</taxon>
        <taxon>Methanobacteriota</taxon>
        <taxon>Stenosarchaea group</taxon>
        <taxon>Methanomicrobia</taxon>
        <taxon>Methanosarcinales</taxon>
        <taxon>Methanosarcinaceae</taxon>
        <taxon>Methanosarcina</taxon>
    </lineage>
</organism>
<reference evidence="3 4" key="1">
    <citation type="submission" date="2014-07" db="EMBL/GenBank/DDBJ databases">
        <title>Methanogenic archaea and the global carbon cycle.</title>
        <authorList>
            <person name="Henriksen J.R."/>
            <person name="Luke J."/>
            <person name="Reinhart S."/>
            <person name="Benedict M.N."/>
            <person name="Youngblut N.D."/>
            <person name="Metcalf M.E."/>
            <person name="Whitaker R.J."/>
            <person name="Metcalf W.W."/>
        </authorList>
    </citation>
    <scope>NUCLEOTIDE SEQUENCE [LARGE SCALE GENOMIC DNA]</scope>
    <source>
        <strain evidence="3 4">T4/M</strain>
    </source>
</reference>
<evidence type="ECO:0000256" key="1">
    <source>
        <dbReference type="ARBA" id="ARBA00022723"/>
    </source>
</evidence>
<dbReference type="GO" id="GO:0070813">
    <property type="term" value="P:hydrogen sulfide metabolic process"/>
    <property type="evidence" value="ECO:0007669"/>
    <property type="project" value="TreeGrafter"/>
</dbReference>
<evidence type="ECO:0000313" key="4">
    <source>
        <dbReference type="Proteomes" id="UP000033111"/>
    </source>
</evidence>
<dbReference type="FunFam" id="3.60.15.10:FF:000030">
    <property type="entry name" value="Metallo-beta-lactamase family protein"/>
    <property type="match status" value="1"/>
</dbReference>
<dbReference type="PROSITE" id="PS50206">
    <property type="entry name" value="RHODANESE_3"/>
    <property type="match status" value="2"/>
</dbReference>
<dbReference type="CDD" id="cd00158">
    <property type="entry name" value="RHOD"/>
    <property type="match status" value="2"/>
</dbReference>
<evidence type="ECO:0000259" key="2">
    <source>
        <dbReference type="PROSITE" id="PS50206"/>
    </source>
</evidence>
<dbReference type="InterPro" id="IPR036873">
    <property type="entry name" value="Rhodanese-like_dom_sf"/>
</dbReference>
<dbReference type="PANTHER" id="PTHR43084:SF1">
    <property type="entry name" value="PERSULFIDE DIOXYGENASE ETHE1, MITOCHONDRIAL"/>
    <property type="match status" value="1"/>
</dbReference>
<dbReference type="SMART" id="SM00450">
    <property type="entry name" value="RHOD"/>
    <property type="match status" value="2"/>
</dbReference>
<evidence type="ECO:0000313" key="3">
    <source>
        <dbReference type="EMBL" id="AKB29012.1"/>
    </source>
</evidence>
<dbReference type="FunFam" id="3.40.250.10:FF:000049">
    <property type="entry name" value="Phage shock protein E"/>
    <property type="match status" value="1"/>
</dbReference>
<dbReference type="GO" id="GO:0006749">
    <property type="term" value="P:glutathione metabolic process"/>
    <property type="evidence" value="ECO:0007669"/>
    <property type="project" value="InterPro"/>
</dbReference>
<dbReference type="PATRIC" id="fig|1434120.4.peg.2990"/>
<dbReference type="Gene3D" id="3.60.15.10">
    <property type="entry name" value="Ribonuclease Z/Hydroxyacylglutathione hydrolase-like"/>
    <property type="match status" value="1"/>
</dbReference>
<dbReference type="Proteomes" id="UP000033111">
    <property type="component" value="Chromosome"/>
</dbReference>
<keyword evidence="4" id="KW-1185">Reference proteome</keyword>
<dbReference type="Pfam" id="PF00581">
    <property type="entry name" value="Rhodanese"/>
    <property type="match status" value="2"/>
</dbReference>
<proteinExistence type="predicted"/>
<sequence>MIFERIKSEGLAHLSYLIGSGDEAIVIDPRRDCQVYFDLARSKGMTIKYIFETHRNEDYVIGSLELEKLTGAGIYHGSGVDFKYGNIIKKDGQEFGFGALKLTAMHTPGHTDESMSYALTDPDAGKEPIMVFTGDALFVGDVGRTDLYGPEEAPRLAANLYDSIFNKILPLGDGVILCPAHGAGSLCGGMISDREYSTLGLERIQNPVLQKTEKEEFVKFKLEESLEFPPYFKKMEKYNLQGPPLLQGLPVPKLLSPEEFKTEIEKGAVVVDTRMPHSFGGAHIKGSYSIWLGGLPSFAGWMLPSDKPILLVLEEKEQLETAVRYLVRLGYDNIRGFLNGGIAAWYMEALQIDSFNLISVHDLKARIEKDEEIVILDVRSNEEWEAGHIEGARHIYVGHVEDNLDKIPKECPIVVYCGSARRSNIAASILKKHGYNKVYNVLGSMVAWKSAGYEVVK</sequence>
<dbReference type="InterPro" id="IPR051682">
    <property type="entry name" value="Mito_Persulfide_Diox"/>
</dbReference>
<dbReference type="PANTHER" id="PTHR43084">
    <property type="entry name" value="PERSULFIDE DIOXYGENASE ETHE1"/>
    <property type="match status" value="1"/>
</dbReference>
<dbReference type="SUPFAM" id="SSF56281">
    <property type="entry name" value="Metallo-hydrolase/oxidoreductase"/>
    <property type="match status" value="1"/>
</dbReference>
<dbReference type="Gene3D" id="3.40.250.10">
    <property type="entry name" value="Rhodanese-like domain"/>
    <property type="match status" value="2"/>
</dbReference>
<dbReference type="RefSeq" id="WP_048172685.1">
    <property type="nucleotide sequence ID" value="NZ_CP009506.1"/>
</dbReference>
<keyword evidence="1" id="KW-0479">Metal-binding</keyword>
<dbReference type="SUPFAM" id="SSF52821">
    <property type="entry name" value="Rhodanese/Cell cycle control phosphatase"/>
    <property type="match status" value="2"/>
</dbReference>
<dbReference type="GeneID" id="24861167"/>
<dbReference type="CDD" id="cd07724">
    <property type="entry name" value="POD-like_MBL-fold"/>
    <property type="match status" value="1"/>
</dbReference>
<accession>A0A0E3P5Q4</accession>
<feature type="domain" description="Rhodanese" evidence="2">
    <location>
        <begin position="369"/>
        <end position="457"/>
    </location>
</feature>
<gene>
    <name evidence="3" type="ORF">MSSIT_2293</name>
</gene>
<dbReference type="GO" id="GO:0050313">
    <property type="term" value="F:sulfur dioxygenase activity"/>
    <property type="evidence" value="ECO:0007669"/>
    <property type="project" value="InterPro"/>
</dbReference>
<dbReference type="InterPro" id="IPR036866">
    <property type="entry name" value="RibonucZ/Hydroxyglut_hydro"/>
</dbReference>
<dbReference type="EMBL" id="CP009506">
    <property type="protein sequence ID" value="AKB29012.1"/>
    <property type="molecule type" value="Genomic_DNA"/>
</dbReference>
<dbReference type="KEGG" id="msw:MSSIT_2293"/>
<dbReference type="HOGENOM" id="CLU_030571_7_1_2"/>
<dbReference type="SMART" id="SM00849">
    <property type="entry name" value="Lactamase_B"/>
    <property type="match status" value="1"/>
</dbReference>
<dbReference type="InterPro" id="IPR001279">
    <property type="entry name" value="Metallo-B-lactamas"/>
</dbReference>
<protein>
    <submittedName>
        <fullName evidence="3">Metallo-beta-lactamase family protein</fullName>
    </submittedName>
</protein>
<dbReference type="InterPro" id="IPR001763">
    <property type="entry name" value="Rhodanese-like_dom"/>
</dbReference>
<dbReference type="OrthoDB" id="9180at2157"/>
<dbReference type="AlphaFoldDB" id="A0A0E3P5Q4"/>